<accession>A0ABR3WID5</accession>
<dbReference type="Pfam" id="PF05368">
    <property type="entry name" value="NmrA"/>
    <property type="match status" value="1"/>
</dbReference>
<evidence type="ECO:0000259" key="3">
    <source>
        <dbReference type="Pfam" id="PF05368"/>
    </source>
</evidence>
<evidence type="ECO:0000256" key="2">
    <source>
        <dbReference type="ARBA" id="ARBA00022857"/>
    </source>
</evidence>
<evidence type="ECO:0000313" key="4">
    <source>
        <dbReference type="EMBL" id="KAL1862649.1"/>
    </source>
</evidence>
<comment type="similarity">
    <text evidence="1">Belongs to the NmrA-type oxidoreductase family.</text>
</comment>
<organism evidence="4 5">
    <name type="scientific">Diaporthe australafricana</name>
    <dbReference type="NCBI Taxonomy" id="127596"/>
    <lineage>
        <taxon>Eukaryota</taxon>
        <taxon>Fungi</taxon>
        <taxon>Dikarya</taxon>
        <taxon>Ascomycota</taxon>
        <taxon>Pezizomycotina</taxon>
        <taxon>Sordariomycetes</taxon>
        <taxon>Sordariomycetidae</taxon>
        <taxon>Diaporthales</taxon>
        <taxon>Diaporthaceae</taxon>
        <taxon>Diaporthe</taxon>
    </lineage>
</organism>
<dbReference type="PANTHER" id="PTHR42748:SF14">
    <property type="entry name" value="SNOAL-LIKE DOMAIN-CONTAINING PROTEIN"/>
    <property type="match status" value="1"/>
</dbReference>
<dbReference type="PANTHER" id="PTHR42748">
    <property type="entry name" value="NITROGEN METABOLITE REPRESSION PROTEIN NMRA FAMILY MEMBER"/>
    <property type="match status" value="1"/>
</dbReference>
<protein>
    <recommendedName>
        <fullName evidence="3">NmrA-like domain-containing protein</fullName>
    </recommendedName>
</protein>
<dbReference type="InterPro" id="IPR051164">
    <property type="entry name" value="NmrA-like_oxidored"/>
</dbReference>
<comment type="caution">
    <text evidence="4">The sequence shown here is derived from an EMBL/GenBank/DDBJ whole genome shotgun (WGS) entry which is preliminary data.</text>
</comment>
<dbReference type="InterPro" id="IPR008030">
    <property type="entry name" value="NmrA-like"/>
</dbReference>
<evidence type="ECO:0000313" key="5">
    <source>
        <dbReference type="Proteomes" id="UP001583177"/>
    </source>
</evidence>
<name>A0ABR3WID5_9PEZI</name>
<dbReference type="EMBL" id="JAWRVE010000079">
    <property type="protein sequence ID" value="KAL1862649.1"/>
    <property type="molecule type" value="Genomic_DNA"/>
</dbReference>
<dbReference type="SUPFAM" id="SSF51735">
    <property type="entry name" value="NAD(P)-binding Rossmann-fold domains"/>
    <property type="match status" value="1"/>
</dbReference>
<feature type="domain" description="NmrA-like" evidence="3">
    <location>
        <begin position="5"/>
        <end position="254"/>
    </location>
</feature>
<keyword evidence="5" id="KW-1185">Reference proteome</keyword>
<keyword evidence="2" id="KW-0521">NADP</keyword>
<gene>
    <name evidence="4" type="ORF">Daus18300_008447</name>
</gene>
<dbReference type="Gene3D" id="3.90.25.10">
    <property type="entry name" value="UDP-galactose 4-epimerase, domain 1"/>
    <property type="match status" value="1"/>
</dbReference>
<dbReference type="PROSITE" id="PS51257">
    <property type="entry name" value="PROKAR_LIPOPROTEIN"/>
    <property type="match status" value="1"/>
</dbReference>
<evidence type="ECO:0000256" key="1">
    <source>
        <dbReference type="ARBA" id="ARBA00006328"/>
    </source>
</evidence>
<dbReference type="Proteomes" id="UP001583177">
    <property type="component" value="Unassembled WGS sequence"/>
</dbReference>
<sequence length="348" mass="38710">MAPLKEILVIGGTGAQGCPVVKALAESGRYSVRVLTRDPESARAKKLVALGNVTLFQGQQDNIGDLRKAFSGVYGAWVNTDGFTLGEKNETFYGLRAYEIARAAGVQHYIWANIEYITKIGNWVEDYNCGHMNGKGRIGDFILAQGQEGMTTSLFTTGPYMDALHGALFNPIEQEDGSFLFLNPAKDGRIPFIALRDVGVYNLWLFDNPSEAAGLNLSVATDVVTLTEVAETFTRLTGTPSSYKYISPEEYGKLTDPYPGAYVNWNLGPDVPRDESIMTWSENFGGFWRYWSSSITPPRDFKLMDRIHPTRIKSLEEWMKVVGYDGKPKPVLKMVEDWAQKKSSLGLE</sequence>
<reference evidence="4 5" key="1">
    <citation type="journal article" date="2024" name="IMA Fungus">
        <title>IMA Genome - F19 : A genome assembly and annotation guide to empower mycologists, including annotated draft genome sequences of Ceratocystis pirilliformis, Diaporthe australafricana, Fusarium ophioides, Paecilomyces lecythidis, and Sporothrix stenoceras.</title>
        <authorList>
            <person name="Aylward J."/>
            <person name="Wilson A.M."/>
            <person name="Visagie C.M."/>
            <person name="Spraker J."/>
            <person name="Barnes I."/>
            <person name="Buitendag C."/>
            <person name="Ceriani C."/>
            <person name="Del Mar Angel L."/>
            <person name="du Plessis D."/>
            <person name="Fuchs T."/>
            <person name="Gasser K."/>
            <person name="Kramer D."/>
            <person name="Li W."/>
            <person name="Munsamy K."/>
            <person name="Piso A."/>
            <person name="Price J.L."/>
            <person name="Sonnekus B."/>
            <person name="Thomas C."/>
            <person name="van der Nest A."/>
            <person name="van Dijk A."/>
            <person name="van Heerden A."/>
            <person name="van Vuuren N."/>
            <person name="Yilmaz N."/>
            <person name="Duong T.A."/>
            <person name="van der Merwe N.A."/>
            <person name="Wingfield M.J."/>
            <person name="Wingfield B.D."/>
        </authorList>
    </citation>
    <scope>NUCLEOTIDE SEQUENCE [LARGE SCALE GENOMIC DNA]</scope>
    <source>
        <strain evidence="4 5">CMW 18300</strain>
    </source>
</reference>
<proteinExistence type="inferred from homology"/>
<dbReference type="InterPro" id="IPR036291">
    <property type="entry name" value="NAD(P)-bd_dom_sf"/>
</dbReference>
<dbReference type="Gene3D" id="3.40.50.720">
    <property type="entry name" value="NAD(P)-binding Rossmann-like Domain"/>
    <property type="match status" value="1"/>
</dbReference>